<evidence type="ECO:0000256" key="1">
    <source>
        <dbReference type="ARBA" id="ARBA00007824"/>
    </source>
</evidence>
<dbReference type="FunCoup" id="A0A6J2WAT6">
    <property type="interactions" value="1"/>
</dbReference>
<gene>
    <name evidence="7" type="primary">LOC115821327</name>
</gene>
<dbReference type="InParanoid" id="A0A6J2WAT6"/>
<dbReference type="Gene3D" id="3.90.1720.10">
    <property type="entry name" value="endopeptidase domain like (from Nostoc punctiforme)"/>
    <property type="match status" value="1"/>
</dbReference>
<organism evidence="6 7">
    <name type="scientific">Chanos chanos</name>
    <name type="common">Milkfish</name>
    <name type="synonym">Mugil chanos</name>
    <dbReference type="NCBI Taxonomy" id="29144"/>
    <lineage>
        <taxon>Eukaryota</taxon>
        <taxon>Metazoa</taxon>
        <taxon>Chordata</taxon>
        <taxon>Craniata</taxon>
        <taxon>Vertebrata</taxon>
        <taxon>Euteleostomi</taxon>
        <taxon>Actinopterygii</taxon>
        <taxon>Neopterygii</taxon>
        <taxon>Teleostei</taxon>
        <taxon>Ostariophysi</taxon>
        <taxon>Gonorynchiformes</taxon>
        <taxon>Chanidae</taxon>
        <taxon>Chanos</taxon>
    </lineage>
</organism>
<dbReference type="GO" id="GO:0004623">
    <property type="term" value="F:phospholipase A2 activity"/>
    <property type="evidence" value="ECO:0007669"/>
    <property type="project" value="TreeGrafter"/>
</dbReference>
<dbReference type="GO" id="GO:0070292">
    <property type="term" value="P:N-acylphosphatidylethanolamine metabolic process"/>
    <property type="evidence" value="ECO:0007669"/>
    <property type="project" value="TreeGrafter"/>
</dbReference>
<dbReference type="GeneID" id="115821327"/>
<accession>A0A6J2WAT6</accession>
<dbReference type="PANTHER" id="PTHR13943">
    <property type="entry name" value="HRAS-LIKE SUPPRESSOR - RELATED"/>
    <property type="match status" value="1"/>
</dbReference>
<evidence type="ECO:0000313" key="6">
    <source>
        <dbReference type="Proteomes" id="UP000504632"/>
    </source>
</evidence>
<dbReference type="GO" id="GO:0005737">
    <property type="term" value="C:cytoplasm"/>
    <property type="evidence" value="ECO:0007669"/>
    <property type="project" value="TreeGrafter"/>
</dbReference>
<evidence type="ECO:0000313" key="7">
    <source>
        <dbReference type="RefSeq" id="XP_030641012.1"/>
    </source>
</evidence>
<dbReference type="PANTHER" id="PTHR13943:SF37">
    <property type="entry name" value="PHOSPHOLIPASE A AND ACYLTRANSFERASE 1"/>
    <property type="match status" value="1"/>
</dbReference>
<proteinExistence type="inferred from homology"/>
<feature type="domain" description="LRAT" evidence="5">
    <location>
        <begin position="26"/>
        <end position="153"/>
    </location>
</feature>
<dbReference type="GO" id="GO:0016410">
    <property type="term" value="F:N-acyltransferase activity"/>
    <property type="evidence" value="ECO:0007669"/>
    <property type="project" value="TreeGrafter"/>
</dbReference>
<dbReference type="Proteomes" id="UP000504632">
    <property type="component" value="Chromosome 9"/>
</dbReference>
<dbReference type="OrthoDB" id="421951at2759"/>
<reference evidence="7" key="1">
    <citation type="submission" date="2025-08" db="UniProtKB">
        <authorList>
            <consortium name="RefSeq"/>
        </authorList>
    </citation>
    <scope>IDENTIFICATION</scope>
</reference>
<dbReference type="InterPro" id="IPR051496">
    <property type="entry name" value="H-rev107_PLA/AT"/>
</dbReference>
<protein>
    <submittedName>
        <fullName evidence="7">Phospholipase A and acyltransferase 3-like</fullName>
    </submittedName>
</protein>
<keyword evidence="4" id="KW-0443">Lipid metabolism</keyword>
<evidence type="ECO:0000259" key="5">
    <source>
        <dbReference type="PROSITE" id="PS51934"/>
    </source>
</evidence>
<dbReference type="AlphaFoldDB" id="A0A6J2WAT6"/>
<evidence type="ECO:0000256" key="2">
    <source>
        <dbReference type="ARBA" id="ARBA00022679"/>
    </source>
</evidence>
<sequence length="175" mass="20392">MDYTEKVNNIVATAQFGDLIEFAYPERWPYLKWYSHWGVYDGDGYVIHFAAPDEGEVMKRFRNLLSLMQLPFFGDLLLGETKIRRQLLSDVKVPRGANVSISNNRHARRPSAEAEMRQRRDALLDKVLKYDLLTLNCEHFATFVRYGESICNQVPFRAKNTELKEATEKFKHLSS</sequence>
<keyword evidence="3" id="KW-0378">Hydrolase</keyword>
<dbReference type="PROSITE" id="PS51934">
    <property type="entry name" value="LRAT"/>
    <property type="match status" value="1"/>
</dbReference>
<evidence type="ECO:0000256" key="3">
    <source>
        <dbReference type="ARBA" id="ARBA00022801"/>
    </source>
</evidence>
<name>A0A6J2WAT6_CHACN</name>
<evidence type="ECO:0000256" key="4">
    <source>
        <dbReference type="ARBA" id="ARBA00023098"/>
    </source>
</evidence>
<dbReference type="GO" id="GO:0008970">
    <property type="term" value="F:phospholipase A1 activity"/>
    <property type="evidence" value="ECO:0007669"/>
    <property type="project" value="TreeGrafter"/>
</dbReference>
<dbReference type="InterPro" id="IPR007053">
    <property type="entry name" value="LRAT_dom"/>
</dbReference>
<dbReference type="Pfam" id="PF04970">
    <property type="entry name" value="LRAT"/>
    <property type="match status" value="1"/>
</dbReference>
<dbReference type="RefSeq" id="XP_030641012.1">
    <property type="nucleotide sequence ID" value="XM_030785152.1"/>
</dbReference>
<keyword evidence="6" id="KW-1185">Reference proteome</keyword>
<keyword evidence="2" id="KW-0808">Transferase</keyword>
<comment type="similarity">
    <text evidence="1">Belongs to the H-rev107 family.</text>
</comment>